<comment type="caution">
    <text evidence="2">The sequence shown here is derived from an EMBL/GenBank/DDBJ whole genome shotgun (WGS) entry which is preliminary data.</text>
</comment>
<dbReference type="Proteomes" id="UP000283387">
    <property type="component" value="Unassembled WGS sequence"/>
</dbReference>
<name>A0A419W3N1_9BACT</name>
<dbReference type="OrthoDB" id="1120849at2"/>
<reference evidence="2 3" key="1">
    <citation type="submission" date="2018-09" db="EMBL/GenBank/DDBJ databases">
        <title>Genomic Encyclopedia of Archaeal and Bacterial Type Strains, Phase II (KMG-II): from individual species to whole genera.</title>
        <authorList>
            <person name="Goeker M."/>
        </authorList>
    </citation>
    <scope>NUCLEOTIDE SEQUENCE [LARGE SCALE GENOMIC DNA]</scope>
    <source>
        <strain evidence="2 3">DSM 27148</strain>
    </source>
</reference>
<keyword evidence="1" id="KW-0732">Signal</keyword>
<proteinExistence type="predicted"/>
<evidence type="ECO:0000256" key="1">
    <source>
        <dbReference type="SAM" id="SignalP"/>
    </source>
</evidence>
<evidence type="ECO:0008006" key="4">
    <source>
        <dbReference type="Google" id="ProtNLM"/>
    </source>
</evidence>
<keyword evidence="3" id="KW-1185">Reference proteome</keyword>
<feature type="signal peptide" evidence="1">
    <location>
        <begin position="1"/>
        <end position="23"/>
    </location>
</feature>
<evidence type="ECO:0000313" key="2">
    <source>
        <dbReference type="EMBL" id="RKD90086.1"/>
    </source>
</evidence>
<protein>
    <recommendedName>
        <fullName evidence="4">Lipocalin-like protein</fullName>
    </recommendedName>
</protein>
<organism evidence="2 3">
    <name type="scientific">Mangrovibacterium diazotrophicum</name>
    <dbReference type="NCBI Taxonomy" id="1261403"/>
    <lineage>
        <taxon>Bacteria</taxon>
        <taxon>Pseudomonadati</taxon>
        <taxon>Bacteroidota</taxon>
        <taxon>Bacteroidia</taxon>
        <taxon>Marinilabiliales</taxon>
        <taxon>Prolixibacteraceae</taxon>
        <taxon>Mangrovibacterium</taxon>
    </lineage>
</organism>
<gene>
    <name evidence="2" type="ORF">BC643_0422</name>
</gene>
<sequence>MKNRIFQLVIVAVLVTVGLSVSAAGGNRMFDDYTIKEMQHADLFTGVDAAWTLTYDNQDCPILISFTKNKDCKTYVVRGDHFEVVYECTKDGFGARMVKKSESMFPRQLNTAVLNSEELAKQRILTPNRVTDERALALIAAFLPDLVNPSYQHLLN</sequence>
<dbReference type="RefSeq" id="WP_120271517.1">
    <property type="nucleotide sequence ID" value="NZ_RAPN01000001.1"/>
</dbReference>
<feature type="chain" id="PRO_5019289056" description="Lipocalin-like protein" evidence="1">
    <location>
        <begin position="24"/>
        <end position="156"/>
    </location>
</feature>
<evidence type="ECO:0000313" key="3">
    <source>
        <dbReference type="Proteomes" id="UP000283387"/>
    </source>
</evidence>
<accession>A0A419W3N1</accession>
<dbReference type="AlphaFoldDB" id="A0A419W3N1"/>
<dbReference type="EMBL" id="RAPN01000001">
    <property type="protein sequence ID" value="RKD90086.1"/>
    <property type="molecule type" value="Genomic_DNA"/>
</dbReference>